<dbReference type="Proteomes" id="UP001148838">
    <property type="component" value="Unassembled WGS sequence"/>
</dbReference>
<dbReference type="EMBL" id="JAJSOF020000005">
    <property type="protein sequence ID" value="KAJ4448099.1"/>
    <property type="molecule type" value="Genomic_DNA"/>
</dbReference>
<comment type="caution">
    <text evidence="1">The sequence shown here is derived from an EMBL/GenBank/DDBJ whole genome shotgun (WGS) entry which is preliminary data.</text>
</comment>
<name>A0ABQ8TR87_PERAM</name>
<protein>
    <submittedName>
        <fullName evidence="1">Uncharacterized protein</fullName>
    </submittedName>
</protein>
<proteinExistence type="predicted"/>
<gene>
    <name evidence="1" type="ORF">ANN_10111</name>
</gene>
<organism evidence="1 2">
    <name type="scientific">Periplaneta americana</name>
    <name type="common">American cockroach</name>
    <name type="synonym">Blatta americana</name>
    <dbReference type="NCBI Taxonomy" id="6978"/>
    <lineage>
        <taxon>Eukaryota</taxon>
        <taxon>Metazoa</taxon>
        <taxon>Ecdysozoa</taxon>
        <taxon>Arthropoda</taxon>
        <taxon>Hexapoda</taxon>
        <taxon>Insecta</taxon>
        <taxon>Pterygota</taxon>
        <taxon>Neoptera</taxon>
        <taxon>Polyneoptera</taxon>
        <taxon>Dictyoptera</taxon>
        <taxon>Blattodea</taxon>
        <taxon>Blattoidea</taxon>
        <taxon>Blattidae</taxon>
        <taxon>Blattinae</taxon>
        <taxon>Periplaneta</taxon>
    </lineage>
</organism>
<evidence type="ECO:0000313" key="1">
    <source>
        <dbReference type="EMBL" id="KAJ4448099.1"/>
    </source>
</evidence>
<keyword evidence="2" id="KW-1185">Reference proteome</keyword>
<reference evidence="1 2" key="1">
    <citation type="journal article" date="2022" name="Allergy">
        <title>Genome assembly and annotation of Periplaneta americana reveal a comprehensive cockroach allergen profile.</title>
        <authorList>
            <person name="Wang L."/>
            <person name="Xiong Q."/>
            <person name="Saelim N."/>
            <person name="Wang L."/>
            <person name="Nong W."/>
            <person name="Wan A.T."/>
            <person name="Shi M."/>
            <person name="Liu X."/>
            <person name="Cao Q."/>
            <person name="Hui J.H.L."/>
            <person name="Sookrung N."/>
            <person name="Leung T.F."/>
            <person name="Tungtrongchitr A."/>
            <person name="Tsui S.K.W."/>
        </authorList>
    </citation>
    <scope>NUCLEOTIDE SEQUENCE [LARGE SCALE GENOMIC DNA]</scope>
    <source>
        <strain evidence="1">PWHHKU_190912</strain>
    </source>
</reference>
<accession>A0ABQ8TR87</accession>
<evidence type="ECO:0000313" key="2">
    <source>
        <dbReference type="Proteomes" id="UP001148838"/>
    </source>
</evidence>
<sequence length="357" mass="40203">MKFCVADSTVLVQTRRSDIFPLSYRLLIDRSIIINLPIVEVISASPDVPEFCPAGVLLHASKSTDMSLSHLSTLKCHRPGPGSNPQPWAQKASAIPTCQPGYDGWINFENETQDRQEWRNAICEREGKYSGFSYDLLDEVRTIFRGMVLRHQPGEYCRRNGRTYYEHVAVPAPKFFTDSLNGISVPYILIGDKFGVVIVLNKCEWPTMIDCDFSGFSLSRTSRTEAQIMIERLKPKVLSSGDRGKKLTVRYYPMSDTTQLSPKGNDQLMIVMFQKCYVLFNDARNSRGYISVAGVPEYCPAILLHASKSTDISLSHLSTLKCHRPGLRSNPVPWIWKASAIPTALTRPTDDRLKYGV</sequence>